<evidence type="ECO:0000313" key="1">
    <source>
        <dbReference type="EMBL" id="RTZ85427.1"/>
    </source>
</evidence>
<sequence>MEVFEDSYSHQFIETNGINLHVVLAGPEEGEMVIFLHGFPEFWYGW</sequence>
<dbReference type="AlphaFoldDB" id="A0A432GPJ3"/>
<dbReference type="GO" id="GO:0016787">
    <property type="term" value="F:hydrolase activity"/>
    <property type="evidence" value="ECO:0007669"/>
    <property type="project" value="UniProtKB-KW"/>
</dbReference>
<reference evidence="1 2" key="1">
    <citation type="submission" date="2018-06" db="EMBL/GenBank/DDBJ databases">
        <title>Combined omics and stable isotope probing to characterize newly discovered Mariana Back-Arc vent microbial communities.</title>
        <authorList>
            <person name="Trembath-Reichert E."/>
            <person name="Huber J.A."/>
        </authorList>
    </citation>
    <scope>NUCLEOTIDE SEQUENCE [LARGE SCALE GENOMIC DNA]</scope>
    <source>
        <strain evidence="1">MAG 58</strain>
    </source>
</reference>
<dbReference type="Gene3D" id="3.40.50.1820">
    <property type="entry name" value="alpha/beta hydrolase"/>
    <property type="match status" value="1"/>
</dbReference>
<gene>
    <name evidence="1" type="ORF">DSY96_04655</name>
</gene>
<keyword evidence="1" id="KW-0378">Hydrolase</keyword>
<feature type="non-terminal residue" evidence="1">
    <location>
        <position position="46"/>
    </location>
</feature>
<dbReference type="EMBL" id="QNZK01000165">
    <property type="protein sequence ID" value="RTZ85427.1"/>
    <property type="molecule type" value="Genomic_DNA"/>
</dbReference>
<dbReference type="SUPFAM" id="SSF53474">
    <property type="entry name" value="alpha/beta-Hydrolases"/>
    <property type="match status" value="1"/>
</dbReference>
<proteinExistence type="predicted"/>
<organism evidence="1 2">
    <name type="scientific">SAR324 cluster bacterium</name>
    <dbReference type="NCBI Taxonomy" id="2024889"/>
    <lineage>
        <taxon>Bacteria</taxon>
        <taxon>Deltaproteobacteria</taxon>
        <taxon>SAR324 cluster</taxon>
    </lineage>
</organism>
<dbReference type="InterPro" id="IPR029058">
    <property type="entry name" value="AB_hydrolase_fold"/>
</dbReference>
<accession>A0A432GPJ3</accession>
<name>A0A432GPJ3_9DELT</name>
<protein>
    <submittedName>
        <fullName evidence="1">Alpha/beta hydrolase</fullName>
    </submittedName>
</protein>
<dbReference type="Proteomes" id="UP000287917">
    <property type="component" value="Unassembled WGS sequence"/>
</dbReference>
<comment type="caution">
    <text evidence="1">The sequence shown here is derived from an EMBL/GenBank/DDBJ whole genome shotgun (WGS) entry which is preliminary data.</text>
</comment>
<evidence type="ECO:0000313" key="2">
    <source>
        <dbReference type="Proteomes" id="UP000287917"/>
    </source>
</evidence>